<keyword evidence="3" id="KW-0732">Signal</keyword>
<evidence type="ECO:0000313" key="6">
    <source>
        <dbReference type="Proteomes" id="UP000708576"/>
    </source>
</evidence>
<sequence length="558" mass="65233">MKKSVLLLSYILVSVLASGQITPELDSLYTELNNTMKERSKYEAVKENKIKGLKSLLDEEDLSAEREFYINNRLLNEYLPYNFDSTIHYIDRNLKLAHLNNNAEFKNETNLHLAYLLAFSGRYLEALDVVKNVSSPHITKEQEQEYYSIFTKIYSELFLFTPAKENIEFYRAQYHAYADTLMNLLDKSSEEYLAIKEKEYRDSRNMIDCKRINNQRLAMAEPGTRTYSTVTFERAILYKMENDLESAKKYLILSAISDIKAAVKDNASLTDLAMLLFNEDNIDDAYRYIMFSFEDAAFYNSRLRYVQISNILPLISEAYQLKTDRQKAELRRYLIIISLLSLILFVAIIAIFNQIKSLRNAKNELINVNDRLLELNDELKTANTELNSLNRDLVESDLVKEHYIGSFLAICSDYIDKLDSFRKMVNKNIVGHKVEELYTTTKSRKLIDKEVEDFYNSFDNIFLHLFPDFVDQINALLLEEERIVLKKEEALPTEIRIFALIRLGIKDSSKIAHLLRYSVNTIYNYRVKIKNKAAVPRDEFEDYVMKIGSKIVYNRSLD</sequence>
<feature type="transmembrane region" description="Helical" evidence="2">
    <location>
        <begin position="333"/>
        <end position="352"/>
    </location>
</feature>
<name>A0ABS5JU69_9BACT</name>
<comment type="caution">
    <text evidence="5">The sequence shown here is derived from an EMBL/GenBank/DDBJ whole genome shotgun (WGS) entry which is preliminary data.</text>
</comment>
<dbReference type="EMBL" id="JAGUCO010000004">
    <property type="protein sequence ID" value="MBS2098345.1"/>
    <property type="molecule type" value="Genomic_DNA"/>
</dbReference>
<keyword evidence="2" id="KW-0812">Transmembrane</keyword>
<keyword evidence="1" id="KW-0175">Coiled coil</keyword>
<proteinExistence type="predicted"/>
<dbReference type="Proteomes" id="UP000708576">
    <property type="component" value="Unassembled WGS sequence"/>
</dbReference>
<evidence type="ECO:0000313" key="5">
    <source>
        <dbReference type="EMBL" id="MBS2098345.1"/>
    </source>
</evidence>
<gene>
    <name evidence="5" type="ORF">KEM10_08640</name>
</gene>
<feature type="domain" description="DUF6377" evidence="4">
    <location>
        <begin position="258"/>
        <end position="512"/>
    </location>
</feature>
<evidence type="ECO:0000256" key="2">
    <source>
        <dbReference type="SAM" id="Phobius"/>
    </source>
</evidence>
<keyword evidence="2" id="KW-0472">Membrane</keyword>
<keyword evidence="6" id="KW-1185">Reference proteome</keyword>
<protein>
    <recommendedName>
        <fullName evidence="4">DUF6377 domain-containing protein</fullName>
    </recommendedName>
</protein>
<accession>A0ABS5JU69</accession>
<dbReference type="RefSeq" id="WP_212215588.1">
    <property type="nucleotide sequence ID" value="NZ_JAGUCO010000004.1"/>
</dbReference>
<dbReference type="Pfam" id="PF19904">
    <property type="entry name" value="DUF6377"/>
    <property type="match status" value="1"/>
</dbReference>
<evidence type="ECO:0000259" key="4">
    <source>
        <dbReference type="Pfam" id="PF19904"/>
    </source>
</evidence>
<organism evidence="5 6">
    <name type="scientific">Carboxylicivirga linearis</name>
    <dbReference type="NCBI Taxonomy" id="1628157"/>
    <lineage>
        <taxon>Bacteria</taxon>
        <taxon>Pseudomonadati</taxon>
        <taxon>Bacteroidota</taxon>
        <taxon>Bacteroidia</taxon>
        <taxon>Marinilabiliales</taxon>
        <taxon>Marinilabiliaceae</taxon>
        <taxon>Carboxylicivirga</taxon>
    </lineage>
</organism>
<evidence type="ECO:0000256" key="3">
    <source>
        <dbReference type="SAM" id="SignalP"/>
    </source>
</evidence>
<keyword evidence="2" id="KW-1133">Transmembrane helix</keyword>
<evidence type="ECO:0000256" key="1">
    <source>
        <dbReference type="SAM" id="Coils"/>
    </source>
</evidence>
<feature type="chain" id="PRO_5046898028" description="DUF6377 domain-containing protein" evidence="3">
    <location>
        <begin position="20"/>
        <end position="558"/>
    </location>
</feature>
<feature type="signal peptide" evidence="3">
    <location>
        <begin position="1"/>
        <end position="19"/>
    </location>
</feature>
<dbReference type="InterPro" id="IPR045957">
    <property type="entry name" value="DUF6377"/>
</dbReference>
<reference evidence="5 6" key="1">
    <citation type="journal article" date="2015" name="Int. J. Syst. Evol. Microbiol.">
        <title>Carboxylicivirga linearis sp. nov., isolated from a sea cucumber culture pond.</title>
        <authorList>
            <person name="Wang F.Q."/>
            <person name="Zhou Y.X."/>
            <person name="Lin X.Z."/>
            <person name="Chen G.J."/>
            <person name="Du Z.J."/>
        </authorList>
    </citation>
    <scope>NUCLEOTIDE SEQUENCE [LARGE SCALE GENOMIC DNA]</scope>
    <source>
        <strain evidence="5 6">FB218</strain>
    </source>
</reference>
<feature type="coiled-coil region" evidence="1">
    <location>
        <begin position="355"/>
        <end position="392"/>
    </location>
</feature>